<protein>
    <submittedName>
        <fullName evidence="7">Membrane protein</fullName>
    </submittedName>
</protein>
<evidence type="ECO:0000256" key="6">
    <source>
        <dbReference type="SAM" id="Phobius"/>
    </source>
</evidence>
<gene>
    <name evidence="7" type="ORF">QO011_003586</name>
</gene>
<reference evidence="7 8" key="1">
    <citation type="submission" date="2023-07" db="EMBL/GenBank/DDBJ databases">
        <title>Genomic Encyclopedia of Type Strains, Phase IV (KMG-IV): sequencing the most valuable type-strain genomes for metagenomic binning, comparative biology and taxonomic classification.</title>
        <authorList>
            <person name="Goeker M."/>
        </authorList>
    </citation>
    <scope>NUCLEOTIDE SEQUENCE [LARGE SCALE GENOMIC DNA]</scope>
    <source>
        <strain evidence="7 8">DSM 19619</strain>
    </source>
</reference>
<accession>A0ABU0JBP3</accession>
<evidence type="ECO:0000256" key="5">
    <source>
        <dbReference type="ARBA" id="ARBA00023136"/>
    </source>
</evidence>
<dbReference type="Pfam" id="PF03706">
    <property type="entry name" value="LPG_synthase_TM"/>
    <property type="match status" value="1"/>
</dbReference>
<feature type="transmembrane region" description="Helical" evidence="6">
    <location>
        <begin position="148"/>
        <end position="169"/>
    </location>
</feature>
<dbReference type="PANTHER" id="PTHR39087:SF2">
    <property type="entry name" value="UPF0104 MEMBRANE PROTEIN MJ1595"/>
    <property type="match status" value="1"/>
</dbReference>
<evidence type="ECO:0000256" key="3">
    <source>
        <dbReference type="ARBA" id="ARBA00022692"/>
    </source>
</evidence>
<evidence type="ECO:0000256" key="4">
    <source>
        <dbReference type="ARBA" id="ARBA00022989"/>
    </source>
</evidence>
<name>A0ABU0JBP3_9HYPH</name>
<keyword evidence="5 6" id="KW-0472">Membrane</keyword>
<keyword evidence="3 6" id="KW-0812">Transmembrane</keyword>
<evidence type="ECO:0000256" key="1">
    <source>
        <dbReference type="ARBA" id="ARBA00004651"/>
    </source>
</evidence>
<comment type="subcellular location">
    <subcellularLocation>
        <location evidence="1">Cell membrane</location>
        <topology evidence="1">Multi-pass membrane protein</topology>
    </subcellularLocation>
</comment>
<dbReference type="NCBIfam" id="TIGR00374">
    <property type="entry name" value="flippase-like domain"/>
    <property type="match status" value="1"/>
</dbReference>
<keyword evidence="8" id="KW-1185">Reference proteome</keyword>
<dbReference type="PANTHER" id="PTHR39087">
    <property type="entry name" value="UPF0104 MEMBRANE PROTEIN MJ1595"/>
    <property type="match status" value="1"/>
</dbReference>
<dbReference type="RefSeq" id="WP_307274640.1">
    <property type="nucleotide sequence ID" value="NZ_JAUSVX010000006.1"/>
</dbReference>
<dbReference type="InterPro" id="IPR022791">
    <property type="entry name" value="L-PG_synthase/AglD"/>
</dbReference>
<keyword evidence="4 6" id="KW-1133">Transmembrane helix</keyword>
<dbReference type="Proteomes" id="UP001242480">
    <property type="component" value="Unassembled WGS sequence"/>
</dbReference>
<dbReference type="EMBL" id="JAUSVX010000006">
    <property type="protein sequence ID" value="MDQ0470567.1"/>
    <property type="molecule type" value="Genomic_DNA"/>
</dbReference>
<organism evidence="7 8">
    <name type="scientific">Labrys wisconsinensis</name>
    <dbReference type="NCBI Taxonomy" id="425677"/>
    <lineage>
        <taxon>Bacteria</taxon>
        <taxon>Pseudomonadati</taxon>
        <taxon>Pseudomonadota</taxon>
        <taxon>Alphaproteobacteria</taxon>
        <taxon>Hyphomicrobiales</taxon>
        <taxon>Xanthobacteraceae</taxon>
        <taxon>Labrys</taxon>
    </lineage>
</organism>
<feature type="transmembrane region" description="Helical" evidence="6">
    <location>
        <begin position="116"/>
        <end position="142"/>
    </location>
</feature>
<dbReference type="NCBIfam" id="TIGR03476">
    <property type="entry name" value="HpnL"/>
    <property type="match status" value="1"/>
</dbReference>
<feature type="transmembrane region" description="Helical" evidence="6">
    <location>
        <begin position="35"/>
        <end position="52"/>
    </location>
</feature>
<comment type="caution">
    <text evidence="7">The sequence shown here is derived from an EMBL/GenBank/DDBJ whole genome shotgun (WGS) entry which is preliminary data.</text>
</comment>
<evidence type="ECO:0000313" key="8">
    <source>
        <dbReference type="Proteomes" id="UP001242480"/>
    </source>
</evidence>
<proteinExistence type="predicted"/>
<feature type="transmembrane region" description="Helical" evidence="6">
    <location>
        <begin position="9"/>
        <end position="29"/>
    </location>
</feature>
<evidence type="ECO:0000256" key="2">
    <source>
        <dbReference type="ARBA" id="ARBA00022475"/>
    </source>
</evidence>
<keyword evidence="2" id="KW-1003">Cell membrane</keyword>
<sequence>MHLPRPSRFHLAAFSGVVLLVALALYYGLDGVTQAFAEVGWGIALVVIVRFGQVAFSGVAWQAVLLAPTAWWVCPLLRWVREAINVLLPVAQVGGDIVGARLLARQGVKGPVAAASVLADLLVQVSTQLVFSLLGLGLFLVSTGDGETALWLGASLLLFAFGVIGFFVLQRWGGIGWVERRIVAAATKNGWSVPGGIVGLADSLAATHRAPGRLAVAAAIHMGIWIFGALEVWIVLAFLGHPIGFAEALVIESLSHAARGALFIVPGGVGVQEAAIVAIAAAYGLPPQLALAVGLVKRVPDLVLGIPGLAIWQALEFGRLRPVPVHQGPER</sequence>
<feature type="transmembrane region" description="Helical" evidence="6">
    <location>
        <begin position="214"/>
        <end position="239"/>
    </location>
</feature>
<evidence type="ECO:0000313" key="7">
    <source>
        <dbReference type="EMBL" id="MDQ0470567.1"/>
    </source>
</evidence>